<dbReference type="InterPro" id="IPR042098">
    <property type="entry name" value="TauD-like_sf"/>
</dbReference>
<dbReference type="Pfam" id="PF02668">
    <property type="entry name" value="TauD"/>
    <property type="match status" value="1"/>
</dbReference>
<proteinExistence type="predicted"/>
<dbReference type="InterPro" id="IPR050411">
    <property type="entry name" value="AlphaKG_dependent_hydroxylases"/>
</dbReference>
<sequence>MDTATLERPIAAALGAVAGRDILLNLEHSPLRPLDWARQHRGEVEALLHERGALLLRGFRFHSTRQFGQFLEALFEEGLAEYSYRSTPRTKLGGNVYTATEYHPSETIPQHNESSYASVWAMRIGFFCLIAPAPGAGGATPIADSRAVLRRLPPQLVEKFERKQLQYVRNYGSIDLPWSEVFQTEDRAQVEAFCRSHGIAFEWIGENGLRTRQTTPAVAQHPVTGERVWFNQAHLFHVSGLGQDVARDLLAAYREEELPRNVYFGDGSAIDAADLDCIRAVYDAEKYHFDWQKDDILLLDNMLYTHGRQPFSGERKILVGMAGAHSHPAA</sequence>
<evidence type="ECO:0000313" key="5">
    <source>
        <dbReference type="EMBL" id="MCQ4163589.1"/>
    </source>
</evidence>
<dbReference type="PANTHER" id="PTHR10696:SF56">
    <property type="entry name" value="TAUD_TFDA-LIKE DOMAIN-CONTAINING PROTEIN"/>
    <property type="match status" value="1"/>
</dbReference>
<accession>A0ABT1QM32</accession>
<keyword evidence="2" id="KW-0560">Oxidoreductase</keyword>
<dbReference type="EMBL" id="JANFQO010000002">
    <property type="protein sequence ID" value="MCQ4163589.1"/>
    <property type="molecule type" value="Genomic_DNA"/>
</dbReference>
<protein>
    <submittedName>
        <fullName evidence="5">TauD/TfdA family dioxygenase</fullName>
    </submittedName>
</protein>
<evidence type="ECO:0000313" key="6">
    <source>
        <dbReference type="Proteomes" id="UP001165498"/>
    </source>
</evidence>
<dbReference type="Proteomes" id="UP001165498">
    <property type="component" value="Unassembled WGS sequence"/>
</dbReference>
<dbReference type="SUPFAM" id="SSF51197">
    <property type="entry name" value="Clavaminate synthase-like"/>
    <property type="match status" value="1"/>
</dbReference>
<comment type="cofactor">
    <cofactor evidence="1">
        <name>Fe(2+)</name>
        <dbReference type="ChEBI" id="CHEBI:29033"/>
    </cofactor>
</comment>
<feature type="domain" description="TauD/TfdA-like" evidence="4">
    <location>
        <begin position="33"/>
        <end position="320"/>
    </location>
</feature>
<evidence type="ECO:0000259" key="4">
    <source>
        <dbReference type="Pfam" id="PF02668"/>
    </source>
</evidence>
<evidence type="ECO:0000256" key="1">
    <source>
        <dbReference type="ARBA" id="ARBA00001954"/>
    </source>
</evidence>
<dbReference type="InterPro" id="IPR003819">
    <property type="entry name" value="TauD/TfdA-like"/>
</dbReference>
<comment type="caution">
    <text evidence="5">The sequence shown here is derived from an EMBL/GenBank/DDBJ whole genome shotgun (WGS) entry which is preliminary data.</text>
</comment>
<dbReference type="RefSeq" id="WP_255910946.1">
    <property type="nucleotide sequence ID" value="NZ_JANFQO010000002.1"/>
</dbReference>
<gene>
    <name evidence="5" type="ORF">NM961_02580</name>
</gene>
<keyword evidence="3" id="KW-0045">Antibiotic biosynthesis</keyword>
<dbReference type="PANTHER" id="PTHR10696">
    <property type="entry name" value="GAMMA-BUTYROBETAINE HYDROXYLASE-RELATED"/>
    <property type="match status" value="1"/>
</dbReference>
<reference evidence="5" key="1">
    <citation type="submission" date="2022-07" db="EMBL/GenBank/DDBJ databases">
        <title>Tahibacter sp., a new gammaproteobacterium isolated from the silt sample collected at pig farm.</title>
        <authorList>
            <person name="Chen H."/>
        </authorList>
    </citation>
    <scope>NUCLEOTIDE SEQUENCE</scope>
    <source>
        <strain evidence="5">P2K</strain>
    </source>
</reference>
<evidence type="ECO:0000256" key="3">
    <source>
        <dbReference type="ARBA" id="ARBA00023194"/>
    </source>
</evidence>
<organism evidence="5 6">
    <name type="scientific">Tahibacter harae</name>
    <dbReference type="NCBI Taxonomy" id="2963937"/>
    <lineage>
        <taxon>Bacteria</taxon>
        <taxon>Pseudomonadati</taxon>
        <taxon>Pseudomonadota</taxon>
        <taxon>Gammaproteobacteria</taxon>
        <taxon>Lysobacterales</taxon>
        <taxon>Rhodanobacteraceae</taxon>
        <taxon>Tahibacter</taxon>
    </lineage>
</organism>
<dbReference type="Gene3D" id="3.60.130.10">
    <property type="entry name" value="Clavaminate synthase-like"/>
    <property type="match status" value="1"/>
</dbReference>
<dbReference type="GO" id="GO:0051213">
    <property type="term" value="F:dioxygenase activity"/>
    <property type="evidence" value="ECO:0007669"/>
    <property type="project" value="UniProtKB-KW"/>
</dbReference>
<keyword evidence="6" id="KW-1185">Reference proteome</keyword>
<keyword evidence="5" id="KW-0223">Dioxygenase</keyword>
<name>A0ABT1QM32_9GAMM</name>
<evidence type="ECO:0000256" key="2">
    <source>
        <dbReference type="ARBA" id="ARBA00023002"/>
    </source>
</evidence>